<dbReference type="Proteomes" id="UP000217276">
    <property type="component" value="Chromosome"/>
</dbReference>
<dbReference type="RefSeq" id="WP_095913652.1">
    <property type="nucleotide sequence ID" value="NZ_CP022384.1"/>
</dbReference>
<evidence type="ECO:0000259" key="1">
    <source>
        <dbReference type="Pfam" id="PF12706"/>
    </source>
</evidence>
<dbReference type="NCBIfam" id="NF001911">
    <property type="entry name" value="PRK00685.1"/>
    <property type="match status" value="1"/>
</dbReference>
<dbReference type="PANTHER" id="PTHR43546">
    <property type="entry name" value="UPF0173 METAL-DEPENDENT HYDROLASE MJ1163-RELATED"/>
    <property type="match status" value="1"/>
</dbReference>
<dbReference type="InterPro" id="IPR036866">
    <property type="entry name" value="RibonucZ/Hydroxyglut_hydro"/>
</dbReference>
<dbReference type="Pfam" id="PF12706">
    <property type="entry name" value="Lactamase_B_2"/>
    <property type="match status" value="1"/>
</dbReference>
<evidence type="ECO:0000313" key="3">
    <source>
        <dbReference type="Proteomes" id="UP000217276"/>
    </source>
</evidence>
<dbReference type="SUPFAM" id="SSF56281">
    <property type="entry name" value="Metallo-hydrolase/oxidoreductase"/>
    <property type="match status" value="1"/>
</dbReference>
<organism evidence="2 3">
    <name type="scientific">Capnocytophaga leadbetteri</name>
    <dbReference type="NCBI Taxonomy" id="327575"/>
    <lineage>
        <taxon>Bacteria</taxon>
        <taxon>Pseudomonadati</taxon>
        <taxon>Bacteroidota</taxon>
        <taxon>Flavobacteriia</taxon>
        <taxon>Flavobacteriales</taxon>
        <taxon>Flavobacteriaceae</taxon>
        <taxon>Capnocytophaga</taxon>
    </lineage>
</organism>
<dbReference type="EMBL" id="CP022384">
    <property type="protein sequence ID" value="ATA81686.1"/>
    <property type="molecule type" value="Genomic_DNA"/>
</dbReference>
<dbReference type="AlphaFoldDB" id="A0A250FCH9"/>
<proteinExistence type="predicted"/>
<reference evidence="3" key="1">
    <citation type="submission" date="2017-06" db="EMBL/GenBank/DDBJ databases">
        <title>Capnocytophaga spp. assemblies.</title>
        <authorList>
            <person name="Gulvik C.A."/>
        </authorList>
    </citation>
    <scope>NUCLEOTIDE SEQUENCE [LARGE SCALE GENOMIC DNA]</scope>
    <source>
        <strain evidence="3">H6253</strain>
    </source>
</reference>
<dbReference type="PANTHER" id="PTHR43546:SF3">
    <property type="entry name" value="UPF0173 METAL-DEPENDENT HYDROLASE MJ1163"/>
    <property type="match status" value="1"/>
</dbReference>
<keyword evidence="2" id="KW-0378">Hydrolase</keyword>
<name>A0A250FCH9_9FLAO</name>
<keyword evidence="3" id="KW-1185">Reference proteome</keyword>
<evidence type="ECO:0000313" key="2">
    <source>
        <dbReference type="EMBL" id="ATA81686.1"/>
    </source>
</evidence>
<protein>
    <submittedName>
        <fullName evidence="2">Metal-dependent hydrolase</fullName>
    </submittedName>
</protein>
<dbReference type="GO" id="GO:0016787">
    <property type="term" value="F:hydrolase activity"/>
    <property type="evidence" value="ECO:0007669"/>
    <property type="project" value="UniProtKB-KW"/>
</dbReference>
<dbReference type="InterPro" id="IPR001279">
    <property type="entry name" value="Metallo-B-lactamas"/>
</dbReference>
<dbReference type="InterPro" id="IPR050114">
    <property type="entry name" value="UPF0173_UPF0282_UlaG_hydrolase"/>
</dbReference>
<sequence>MEVIYYGHACVGIRIGDTHLLIDPFISENPSASHINVNDVPADYILITTAQQDHTYDVESIAKRTNAKIISNYEISNHYFNLGIENSHPMDLGGAYNFPFGSVKMVPALHSSTFDDGSAGGCACGFIIRTLDKTVYVAGATALHFDMQLIPVRYKVDLAILPIGGNFTMDVEDAIMASDFVKCNKVLGYHYDTNPLIKIDDKDLAVRSFKAKGKELILLGVGQKVLA</sequence>
<dbReference type="KEGG" id="clk:CGC53_04645"/>
<gene>
    <name evidence="2" type="ORF">CGC53_04645</name>
</gene>
<feature type="domain" description="Metallo-beta-lactamase" evidence="1">
    <location>
        <begin position="19"/>
        <end position="191"/>
    </location>
</feature>
<dbReference type="Gene3D" id="3.60.15.10">
    <property type="entry name" value="Ribonuclease Z/Hydroxyacylglutathione hydrolase-like"/>
    <property type="match status" value="1"/>
</dbReference>
<accession>A0A250FCH9</accession>